<dbReference type="PANTHER" id="PTHR10099:SF1">
    <property type="entry name" value="PHOSPHORIBOSYLFORMYLGLYCINAMIDINE SYNTHASE"/>
    <property type="match status" value="1"/>
</dbReference>
<evidence type="ECO:0000256" key="3">
    <source>
        <dbReference type="ARBA" id="ARBA00022741"/>
    </source>
</evidence>
<organism evidence="8">
    <name type="scientific">marine metagenome</name>
    <dbReference type="NCBI Taxonomy" id="408172"/>
    <lineage>
        <taxon>unclassified sequences</taxon>
        <taxon>metagenomes</taxon>
        <taxon>ecological metagenomes</taxon>
    </lineage>
</organism>
<dbReference type="InterPro" id="IPR010075">
    <property type="entry name" value="PRibForGlyAmidine_synth_PurQ"/>
</dbReference>
<dbReference type="GO" id="GO:0004642">
    <property type="term" value="F:phosphoribosylformylglycinamidine synthase activity"/>
    <property type="evidence" value="ECO:0007669"/>
    <property type="project" value="InterPro"/>
</dbReference>
<dbReference type="GO" id="GO:0005524">
    <property type="term" value="F:ATP binding"/>
    <property type="evidence" value="ECO:0007669"/>
    <property type="project" value="UniProtKB-KW"/>
</dbReference>
<dbReference type="Pfam" id="PF13507">
    <property type="entry name" value="GATase_5"/>
    <property type="match status" value="1"/>
</dbReference>
<dbReference type="PANTHER" id="PTHR10099">
    <property type="entry name" value="PHOSPHORIBOSYLFORMYLGLYCINAMIDINE SYNTHASE"/>
    <property type="match status" value="1"/>
</dbReference>
<dbReference type="PROSITE" id="PS51273">
    <property type="entry name" value="GATASE_TYPE_1"/>
    <property type="match status" value="1"/>
</dbReference>
<accession>A0A381TFG5</accession>
<dbReference type="Gene3D" id="3.40.50.880">
    <property type="match status" value="1"/>
</dbReference>
<dbReference type="InterPro" id="IPR029062">
    <property type="entry name" value="Class_I_gatase-like"/>
</dbReference>
<evidence type="ECO:0000313" key="8">
    <source>
        <dbReference type="EMBL" id="SVA14288.1"/>
    </source>
</evidence>
<dbReference type="GO" id="GO:0006189">
    <property type="term" value="P:'de novo' IMP biosynthetic process"/>
    <property type="evidence" value="ECO:0007669"/>
    <property type="project" value="InterPro"/>
</dbReference>
<protein>
    <submittedName>
        <fullName evidence="8">Uncharacterized protein</fullName>
    </submittedName>
</protein>
<evidence type="ECO:0000256" key="1">
    <source>
        <dbReference type="ARBA" id="ARBA00022490"/>
    </source>
</evidence>
<name>A0A381TFG5_9ZZZZ</name>
<dbReference type="AlphaFoldDB" id="A0A381TFG5"/>
<keyword evidence="3" id="KW-0547">Nucleotide-binding</keyword>
<keyword evidence="4" id="KW-0658">Purine biosynthesis</keyword>
<keyword evidence="1" id="KW-0963">Cytoplasm</keyword>
<proteinExistence type="predicted"/>
<keyword evidence="2" id="KW-0436">Ligase</keyword>
<evidence type="ECO:0000256" key="7">
    <source>
        <dbReference type="ARBA" id="ARBA00022962"/>
    </source>
</evidence>
<dbReference type="SUPFAM" id="SSF52317">
    <property type="entry name" value="Class I glutamine amidotransferase-like"/>
    <property type="match status" value="1"/>
</dbReference>
<evidence type="ECO:0000256" key="5">
    <source>
        <dbReference type="ARBA" id="ARBA00022801"/>
    </source>
</evidence>
<gene>
    <name evidence="8" type="ORF">METZ01_LOCUS67142</name>
</gene>
<dbReference type="GO" id="GO:0016787">
    <property type="term" value="F:hydrolase activity"/>
    <property type="evidence" value="ECO:0007669"/>
    <property type="project" value="UniProtKB-KW"/>
</dbReference>
<sequence>MMNQFQVMAFPGGFSYGDDTGSGNAMANKIKNNLYEDILKFLSKDKLMIGICNGCQILVNLGIVPALENTQREVALVENDTAIYQCRWINLKIHNTKSPWLKNIKHMHLPVAHQEGKFLMNNDVKKELLKNKLIAGQYVDDNNMLAMKKFPFNPNGSDLDIAALTNKKGNILAMMPHPERAYYFFHKPDWQNKEMKSEYADGYKIFKNASEYFR</sequence>
<evidence type="ECO:0000256" key="2">
    <source>
        <dbReference type="ARBA" id="ARBA00022598"/>
    </source>
</evidence>
<dbReference type="EMBL" id="UINC01004432">
    <property type="protein sequence ID" value="SVA14288.1"/>
    <property type="molecule type" value="Genomic_DNA"/>
</dbReference>
<keyword evidence="7" id="KW-0315">Glutamine amidotransferase</keyword>
<evidence type="ECO:0000256" key="6">
    <source>
        <dbReference type="ARBA" id="ARBA00022840"/>
    </source>
</evidence>
<keyword evidence="5" id="KW-0378">Hydrolase</keyword>
<keyword evidence="6" id="KW-0067">ATP-binding</keyword>
<dbReference type="PIRSF" id="PIRSF001586">
    <property type="entry name" value="FGAM_synth_I"/>
    <property type="match status" value="1"/>
</dbReference>
<evidence type="ECO:0000256" key="4">
    <source>
        <dbReference type="ARBA" id="ARBA00022755"/>
    </source>
</evidence>
<dbReference type="SMART" id="SM01211">
    <property type="entry name" value="GATase_5"/>
    <property type="match status" value="1"/>
</dbReference>
<dbReference type="GO" id="GO:0005737">
    <property type="term" value="C:cytoplasm"/>
    <property type="evidence" value="ECO:0007669"/>
    <property type="project" value="TreeGrafter"/>
</dbReference>
<reference evidence="8" key="1">
    <citation type="submission" date="2018-05" db="EMBL/GenBank/DDBJ databases">
        <authorList>
            <person name="Lanie J.A."/>
            <person name="Ng W.-L."/>
            <person name="Kazmierczak K.M."/>
            <person name="Andrzejewski T.M."/>
            <person name="Davidsen T.M."/>
            <person name="Wayne K.J."/>
            <person name="Tettelin H."/>
            <person name="Glass J.I."/>
            <person name="Rusch D."/>
            <person name="Podicherti R."/>
            <person name="Tsui H.-C.T."/>
            <person name="Winkler M.E."/>
        </authorList>
    </citation>
    <scope>NUCLEOTIDE SEQUENCE</scope>
</reference>